<dbReference type="GO" id="GO:0003677">
    <property type="term" value="F:DNA binding"/>
    <property type="evidence" value="ECO:0007669"/>
    <property type="project" value="InterPro"/>
</dbReference>
<dbReference type="InterPro" id="IPR006935">
    <property type="entry name" value="Helicase/UvrB_N"/>
</dbReference>
<dbReference type="SMART" id="SM00487">
    <property type="entry name" value="DEXDc"/>
    <property type="match status" value="1"/>
</dbReference>
<keyword evidence="3" id="KW-1185">Reference proteome</keyword>
<dbReference type="SMART" id="SM00491">
    <property type="entry name" value="HELICc2"/>
    <property type="match status" value="1"/>
</dbReference>
<name>D3PCM9_DEFDS</name>
<evidence type="ECO:0000313" key="2">
    <source>
        <dbReference type="EMBL" id="BAI80352.1"/>
    </source>
</evidence>
<protein>
    <recommendedName>
        <fullName evidence="1">Helicase ATP-binding domain-containing protein</fullName>
    </recommendedName>
</protein>
<dbReference type="OrthoDB" id="366844at2"/>
<dbReference type="GO" id="GO:0016818">
    <property type="term" value="F:hydrolase activity, acting on acid anhydrides, in phosphorus-containing anhydrides"/>
    <property type="evidence" value="ECO:0007669"/>
    <property type="project" value="InterPro"/>
</dbReference>
<dbReference type="KEGG" id="ddf:DEFDS_0876"/>
<dbReference type="PROSITE" id="PS51192">
    <property type="entry name" value="HELICASE_ATP_BIND_1"/>
    <property type="match status" value="1"/>
</dbReference>
<evidence type="ECO:0000313" key="3">
    <source>
        <dbReference type="Proteomes" id="UP000001520"/>
    </source>
</evidence>
<dbReference type="InterPro" id="IPR006555">
    <property type="entry name" value="ATP-dep_Helicase_C"/>
</dbReference>
<dbReference type="AlphaFoldDB" id="D3PCM9"/>
<evidence type="ECO:0000259" key="1">
    <source>
        <dbReference type="PROSITE" id="PS51192"/>
    </source>
</evidence>
<dbReference type="Pfam" id="PF13307">
    <property type="entry name" value="Helicase_C_2"/>
    <property type="match status" value="1"/>
</dbReference>
<reference evidence="2 3" key="1">
    <citation type="journal article" date="2010" name="DNA Res.">
        <title>Bacterial lifestyle in a deep-sea hydrothermal vent chimney revealed by the genome sequence of the thermophilic bacterium Deferribacter desulfuricans SSM1.</title>
        <authorList>
            <person name="Takaki Y."/>
            <person name="Shimamura S."/>
            <person name="Nakagawa S."/>
            <person name="Fukuhara Y."/>
            <person name="Horikawa H."/>
            <person name="Ankai A."/>
            <person name="Harada T."/>
            <person name="Hosoyama A."/>
            <person name="Oguchi A."/>
            <person name="Fukui S."/>
            <person name="Fujita N."/>
            <person name="Takami H."/>
            <person name="Takai K."/>
        </authorList>
    </citation>
    <scope>NUCLEOTIDE SEQUENCE [LARGE SCALE GENOMIC DNA]</scope>
    <source>
        <strain evidence="3">DSM 14783 / JCM 11476 / NBRC 101012 / SSM1</strain>
    </source>
</reference>
<dbReference type="GO" id="GO:0006139">
    <property type="term" value="P:nucleobase-containing compound metabolic process"/>
    <property type="evidence" value="ECO:0007669"/>
    <property type="project" value="InterPro"/>
</dbReference>
<dbReference type="InterPro" id="IPR014001">
    <property type="entry name" value="Helicase_ATP-bd"/>
</dbReference>
<dbReference type="EMBL" id="AP011529">
    <property type="protein sequence ID" value="BAI80352.1"/>
    <property type="molecule type" value="Genomic_DNA"/>
</dbReference>
<gene>
    <name evidence="2" type="ordered locus">DEFDS_0876</name>
</gene>
<proteinExistence type="predicted"/>
<dbReference type="HOGENOM" id="CLU_017774_0_0_0"/>
<dbReference type="STRING" id="639282.DEFDS_0876"/>
<organism evidence="2 3">
    <name type="scientific">Deferribacter desulfuricans (strain DSM 14783 / JCM 11476 / NBRC 101012 / SSM1)</name>
    <dbReference type="NCBI Taxonomy" id="639282"/>
    <lineage>
        <taxon>Bacteria</taxon>
        <taxon>Pseudomonadati</taxon>
        <taxon>Deferribacterota</taxon>
        <taxon>Deferribacteres</taxon>
        <taxon>Deferribacterales</taxon>
        <taxon>Deferribacteraceae</taxon>
        <taxon>Deferribacter</taxon>
    </lineage>
</organism>
<dbReference type="Proteomes" id="UP000001520">
    <property type="component" value="Chromosome"/>
</dbReference>
<dbReference type="eggNOG" id="COG1061">
    <property type="taxonomic scope" value="Bacteria"/>
</dbReference>
<sequence>MVDFSRKLKEKKVIRKINPIEIYDSLDRKSETGPLRPSQEYILNEWFSKYRDKKDLIIKLHTGEGKTLIGLLILHSRLNNNEGPCLYICPNIYLVEQTCLEADKFGVPYCQIGTDNQLPEDFLSGKKILITHVQKVFNGLTIFGLDARAIPIKHIVLDDSHACIDSLKDTFTIKICRDHRLYSDFLELFEDDLITQGEGSYLEIKAGDFNTLLPIPYWAWIDKKSEVINKLIQYKNEYEIKFIWPLIKDNIENCQAYISGKYIEISPIYSPIYKFTFFTNADQRILMSATTQDDSFFIKGLGFAPETITQPLTYEKLKWSGEKLILVPSLINEELDRNLIVTKFAKPNPKKKFGIVTIVPNFKKAAHYQNLGATITTSNNIYEILQKLKSGKFENTIVIVNRYDGIDLPDESCRILVLDSKPFFDSLSDRYEESCRPTSDIINIKIAQKIEQGIGRSVRGEKDYSIIVIIGGDLTKFLMSPLTKRYFSYQTQKQIEIALEVAELAKNDLDEDESPFEVVRSLINQVLRRDEGWKQFYQERMNEISTNESKPEINHILDLEKKAQDSLIKGDLEKSIELIQQIVDKLDNEEEKGWYLQLMARYKYKISKVESNKIQKSAYQKNLQLMIPKEGIVYKKLEFINENRLKRIKDWIKKFNSYSDMMVEIDGMLEDLSFGMPSEKFESALKSVGEALGFLSQRPDKEFKKGPDNLWCGVDNKYFIFECKSEVDDSRKTITKNEAGQMNNHCGWFESEYGTVSVRRILVIPTKNLSRDANFTHEVFIMRKGKLRELKKNIKNFFKEFKNYNISEISDEKLQEFLTSHNLDIDNLWTKYIENYYKET</sequence>
<accession>D3PCM9</accession>
<dbReference type="Pfam" id="PF04851">
    <property type="entry name" value="ResIII"/>
    <property type="match status" value="1"/>
</dbReference>
<dbReference type="SUPFAM" id="SSF52540">
    <property type="entry name" value="P-loop containing nucleoside triphosphate hydrolases"/>
    <property type="match status" value="2"/>
</dbReference>
<dbReference type="eggNOG" id="COG1199">
    <property type="taxonomic scope" value="Bacteria"/>
</dbReference>
<dbReference type="GO" id="GO:0005524">
    <property type="term" value="F:ATP binding"/>
    <property type="evidence" value="ECO:0007669"/>
    <property type="project" value="InterPro"/>
</dbReference>
<dbReference type="Gene3D" id="3.40.50.300">
    <property type="entry name" value="P-loop containing nucleotide triphosphate hydrolases"/>
    <property type="match status" value="2"/>
</dbReference>
<feature type="domain" description="Helicase ATP-binding" evidence="1">
    <location>
        <begin position="47"/>
        <end position="309"/>
    </location>
</feature>
<dbReference type="RefSeq" id="WP_013007599.1">
    <property type="nucleotide sequence ID" value="NC_013939.1"/>
</dbReference>
<dbReference type="GO" id="GO:0004386">
    <property type="term" value="F:helicase activity"/>
    <property type="evidence" value="ECO:0007669"/>
    <property type="project" value="InterPro"/>
</dbReference>
<dbReference type="InterPro" id="IPR027417">
    <property type="entry name" value="P-loop_NTPase"/>
</dbReference>